<dbReference type="HOGENOM" id="CLU_2036893_0_0_9"/>
<protein>
    <submittedName>
        <fullName evidence="1">Uncharacterized protein</fullName>
    </submittedName>
</protein>
<name>F0SV08_SYNGF</name>
<accession>F0SV08</accession>
<dbReference type="AlphaFoldDB" id="F0SV08"/>
<dbReference type="KEGG" id="sgy:Sgly_0054"/>
<keyword evidence="2" id="KW-1185">Reference proteome</keyword>
<gene>
    <name evidence="1" type="ordered locus">Sgly_0054</name>
</gene>
<sequence>MPLSLLYKMIPLFFFALRPGFFSNLKYDAIIARDKKLLRFLLCALKQRYRVRHIIEQRIVHFFVICHAIDLLRLFRRPPLCGIETLKELIVKLFLSFTQIKIIARNLLTEMNEHTVCLATV</sequence>
<evidence type="ECO:0000313" key="2">
    <source>
        <dbReference type="Proteomes" id="UP000007488"/>
    </source>
</evidence>
<dbReference type="EMBL" id="CP002547">
    <property type="protein sequence ID" value="ADY54429.1"/>
    <property type="molecule type" value="Genomic_DNA"/>
</dbReference>
<proteinExistence type="predicted"/>
<reference evidence="1 2" key="1">
    <citation type="journal article" date="2011" name="Stand. Genomic Sci.">
        <title>Complete genome sequence of Syntrophobotulus glycolicus type strain (FlGlyR).</title>
        <authorList>
            <person name="Han C."/>
            <person name="Mwirichia R."/>
            <person name="Chertkov O."/>
            <person name="Held B."/>
            <person name="Lapidus A."/>
            <person name="Nolan M."/>
            <person name="Lucas S."/>
            <person name="Hammon N."/>
            <person name="Deshpande S."/>
            <person name="Cheng J.F."/>
            <person name="Tapia R."/>
            <person name="Goodwin L."/>
            <person name="Pitluck S."/>
            <person name="Huntemann M."/>
            <person name="Liolios K."/>
            <person name="Ivanova N."/>
            <person name="Pagani I."/>
            <person name="Mavromatis K."/>
            <person name="Ovchinikova G."/>
            <person name="Pati A."/>
            <person name="Chen A."/>
            <person name="Palaniappan K."/>
            <person name="Land M."/>
            <person name="Hauser L."/>
            <person name="Brambilla E.M."/>
            <person name="Rohde M."/>
            <person name="Spring S."/>
            <person name="Sikorski J."/>
            <person name="Goker M."/>
            <person name="Woyke T."/>
            <person name="Bristow J."/>
            <person name="Eisen J.A."/>
            <person name="Markowitz V."/>
            <person name="Hugenholtz P."/>
            <person name="Kyrpides N.C."/>
            <person name="Klenk H.P."/>
            <person name="Detter J.C."/>
        </authorList>
    </citation>
    <scope>NUCLEOTIDE SEQUENCE [LARGE SCALE GENOMIC DNA]</scope>
    <source>
        <strain evidence="2">DSM 8271 / FlGlyR</strain>
    </source>
</reference>
<evidence type="ECO:0000313" key="1">
    <source>
        <dbReference type="EMBL" id="ADY54429.1"/>
    </source>
</evidence>
<dbReference type="Proteomes" id="UP000007488">
    <property type="component" value="Chromosome"/>
</dbReference>
<dbReference type="STRING" id="645991.Sgly_0054"/>
<organism evidence="1 2">
    <name type="scientific">Syntrophobotulus glycolicus (strain DSM 8271 / FlGlyR)</name>
    <dbReference type="NCBI Taxonomy" id="645991"/>
    <lineage>
        <taxon>Bacteria</taxon>
        <taxon>Bacillati</taxon>
        <taxon>Bacillota</taxon>
        <taxon>Clostridia</taxon>
        <taxon>Eubacteriales</taxon>
        <taxon>Desulfitobacteriaceae</taxon>
        <taxon>Syntrophobotulus</taxon>
    </lineage>
</organism>
<reference evidence="2" key="2">
    <citation type="submission" date="2011-02" db="EMBL/GenBank/DDBJ databases">
        <title>The complete genome of Syntrophobotulus glycolicus DSM 8271.</title>
        <authorList>
            <person name="Lucas S."/>
            <person name="Copeland A."/>
            <person name="Lapidus A."/>
            <person name="Bruce D."/>
            <person name="Goodwin L."/>
            <person name="Pitluck S."/>
            <person name="Kyrpides N."/>
            <person name="Mavromatis K."/>
            <person name="Pagani I."/>
            <person name="Ivanova N."/>
            <person name="Mikhailova N."/>
            <person name="Chertkov O."/>
            <person name="Held B."/>
            <person name="Detter J.C."/>
            <person name="Tapia R."/>
            <person name="Han C."/>
            <person name="Land M."/>
            <person name="Hauser L."/>
            <person name="Markowitz V."/>
            <person name="Cheng J.-F."/>
            <person name="Hugenholtz P."/>
            <person name="Woyke T."/>
            <person name="Wu D."/>
            <person name="Spring S."/>
            <person name="Schroeder M."/>
            <person name="Brambilla E."/>
            <person name="Klenk H.-P."/>
            <person name="Eisen J.A."/>
        </authorList>
    </citation>
    <scope>NUCLEOTIDE SEQUENCE [LARGE SCALE GENOMIC DNA]</scope>
    <source>
        <strain evidence="2">DSM 8271 / FlGlyR</strain>
    </source>
</reference>